<keyword evidence="2" id="KW-1133">Transmembrane helix</keyword>
<dbReference type="Proteomes" id="UP000204584">
    <property type="component" value="Segment"/>
</dbReference>
<keyword evidence="2" id="KW-0812">Transmembrane</keyword>
<organism evidence="3 4">
    <name type="scientific">Pandoravirus salinus</name>
    <dbReference type="NCBI Taxonomy" id="1349410"/>
    <lineage>
        <taxon>Viruses</taxon>
        <taxon>Pandoravirus</taxon>
    </lineage>
</organism>
<feature type="transmembrane region" description="Helical" evidence="2">
    <location>
        <begin position="78"/>
        <end position="107"/>
    </location>
</feature>
<evidence type="ECO:0000313" key="4">
    <source>
        <dbReference type="Proteomes" id="UP000204584"/>
    </source>
</evidence>
<sequence>MSRDPWGLLPLSTPSPGTTSTQSTSSQAPSKTASVRADRRAALGRLAVRRGGLVGVAAGIAGFYVGDVPSCFDTRQRALAYVSALPVCAVLSGLCGLGCASVAVAVLPRRRHRRLALGISVLGAMGVYHFVCTWRPLCPTTKSACGNNKQAPRGAPE</sequence>
<feature type="compositionally biased region" description="Low complexity" evidence="1">
    <location>
        <begin position="7"/>
        <end position="35"/>
    </location>
</feature>
<proteinExistence type="predicted"/>
<protein>
    <recommendedName>
        <fullName evidence="5">Transmembrane protein</fullName>
    </recommendedName>
</protein>
<feature type="transmembrane region" description="Helical" evidence="2">
    <location>
        <begin position="114"/>
        <end position="131"/>
    </location>
</feature>
<dbReference type="EMBL" id="KC977571">
    <property type="protein sequence ID" value="ATE82160.1"/>
    <property type="molecule type" value="Genomic_DNA"/>
</dbReference>
<feature type="transmembrane region" description="Helical" evidence="2">
    <location>
        <begin position="46"/>
        <end position="66"/>
    </location>
</feature>
<dbReference type="KEGG" id="vg:34568177"/>
<evidence type="ECO:0000256" key="1">
    <source>
        <dbReference type="SAM" id="MobiDB-lite"/>
    </source>
</evidence>
<evidence type="ECO:0008006" key="5">
    <source>
        <dbReference type="Google" id="ProtNLM"/>
    </source>
</evidence>
<reference evidence="3 4" key="1">
    <citation type="journal article" date="2013" name="Science">
        <title>Pandoraviruses: amoeba viruses with genomes up to 2.5 Mb reaching that of parasitic eukaryotes.</title>
        <authorList>
            <person name="Philippe N."/>
            <person name="Legendre M."/>
            <person name="Doutre G."/>
            <person name="Coute Y."/>
            <person name="Poirot O."/>
            <person name="Lescot M."/>
            <person name="Arslan D."/>
            <person name="Seltzer V."/>
            <person name="Bertaux L."/>
            <person name="Bruley C."/>
            <person name="Garin J."/>
            <person name="Claverie J.M."/>
            <person name="Abergel C."/>
        </authorList>
    </citation>
    <scope>NUCLEOTIDE SEQUENCE [LARGE SCALE GENOMIC DNA]</scope>
</reference>
<evidence type="ECO:0000313" key="3">
    <source>
        <dbReference type="EMBL" id="ATE82160.1"/>
    </source>
</evidence>
<evidence type="ECO:0000256" key="2">
    <source>
        <dbReference type="SAM" id="Phobius"/>
    </source>
</evidence>
<feature type="region of interest" description="Disordered" evidence="1">
    <location>
        <begin position="1"/>
        <end position="36"/>
    </location>
</feature>
<dbReference type="GeneID" id="34568177"/>
<accession>A0A291ATF7</accession>
<dbReference type="RefSeq" id="YP_009429999.1">
    <property type="nucleotide sequence ID" value="NC_022098.1"/>
</dbReference>
<keyword evidence="2" id="KW-0472">Membrane</keyword>
<name>A0A291ATF7_9VIRU</name>
<keyword evidence="4" id="KW-1185">Reference proteome</keyword>
<gene>
    <name evidence="3" type="ORF">psal_cds_338</name>
</gene>